<sequence>MRIALWLGLLAVVCGCSSNDGGSGGPGGADGGPGTGGGGGGGGGGSGGDGGGQDRPAPLGEMQTGQATYYAANGGGNCSFDPSPGDLDVAAMNTEQYAGSQACGSCVSVRGPKGSVTVRIVDRCPECQRGHIDLSEQAFVKIAERNDGKVPITWQTVACNVTGNVAYHYKDGSSRDWTAIQVRNHRIPIRSLAVQTSSGVYVDATRENYNYFVVQKGTGPGPVKVRITAVDGQVLEDTLPPPSSDGDATGAGQFN</sequence>
<dbReference type="CDD" id="cd22272">
    <property type="entry name" value="DPBB_EXLX1-like"/>
    <property type="match status" value="1"/>
</dbReference>
<evidence type="ECO:0000259" key="3">
    <source>
        <dbReference type="PROSITE" id="PS50842"/>
    </source>
</evidence>
<gene>
    <name evidence="4" type="ORF">LZC94_00960</name>
</gene>
<feature type="region of interest" description="Disordered" evidence="2">
    <location>
        <begin position="235"/>
        <end position="255"/>
    </location>
</feature>
<feature type="region of interest" description="Disordered" evidence="2">
    <location>
        <begin position="22"/>
        <end position="61"/>
    </location>
</feature>
<name>A0ABZ2LY48_9BACT</name>
<dbReference type="NCBIfam" id="NF041144">
    <property type="entry name" value="expansin_EXLX1"/>
    <property type="match status" value="1"/>
</dbReference>
<dbReference type="InterPro" id="IPR049818">
    <property type="entry name" value="Expansin_EXLX1-like"/>
</dbReference>
<dbReference type="InterPro" id="IPR036908">
    <property type="entry name" value="RlpA-like_sf"/>
</dbReference>
<dbReference type="InterPro" id="IPR051477">
    <property type="entry name" value="Expansin_CellWall"/>
</dbReference>
<dbReference type="SUPFAM" id="SSF49590">
    <property type="entry name" value="PHL pollen allergen"/>
    <property type="match status" value="1"/>
</dbReference>
<dbReference type="InterPro" id="IPR007112">
    <property type="entry name" value="Expansin/allergen_DPBB_dom"/>
</dbReference>
<dbReference type="PANTHER" id="PTHR31836">
    <property type="match status" value="1"/>
</dbReference>
<keyword evidence="1" id="KW-0732">Signal</keyword>
<keyword evidence="5" id="KW-1185">Reference proteome</keyword>
<dbReference type="Gene3D" id="2.40.40.10">
    <property type="entry name" value="RlpA-like domain"/>
    <property type="match status" value="1"/>
</dbReference>
<dbReference type="PROSITE" id="PS50842">
    <property type="entry name" value="EXPANSIN_EG45"/>
    <property type="match status" value="1"/>
</dbReference>
<protein>
    <recommendedName>
        <fullName evidence="3">Expansin-like EG45 domain-containing protein</fullName>
    </recommendedName>
</protein>
<evidence type="ECO:0000256" key="1">
    <source>
        <dbReference type="ARBA" id="ARBA00022729"/>
    </source>
</evidence>
<dbReference type="RefSeq" id="WP_394825483.1">
    <property type="nucleotide sequence ID" value="NZ_CP089984.1"/>
</dbReference>
<organism evidence="4 5">
    <name type="scientific">Pendulispora albinea</name>
    <dbReference type="NCBI Taxonomy" id="2741071"/>
    <lineage>
        <taxon>Bacteria</taxon>
        <taxon>Pseudomonadati</taxon>
        <taxon>Myxococcota</taxon>
        <taxon>Myxococcia</taxon>
        <taxon>Myxococcales</taxon>
        <taxon>Sorangiineae</taxon>
        <taxon>Pendulisporaceae</taxon>
        <taxon>Pendulispora</taxon>
    </lineage>
</organism>
<dbReference type="InterPro" id="IPR036749">
    <property type="entry name" value="Expansin_CBD_sf"/>
</dbReference>
<dbReference type="Pfam" id="PF03330">
    <property type="entry name" value="DPBB_1"/>
    <property type="match status" value="1"/>
</dbReference>
<feature type="domain" description="Expansin-like EG45" evidence="3">
    <location>
        <begin position="75"/>
        <end position="164"/>
    </location>
</feature>
<feature type="compositionally biased region" description="Gly residues" evidence="2">
    <location>
        <begin position="22"/>
        <end position="53"/>
    </location>
</feature>
<evidence type="ECO:0000313" key="5">
    <source>
        <dbReference type="Proteomes" id="UP001370348"/>
    </source>
</evidence>
<dbReference type="InterPro" id="IPR009009">
    <property type="entry name" value="RlpA-like_DPBB"/>
</dbReference>
<dbReference type="Proteomes" id="UP001370348">
    <property type="component" value="Chromosome"/>
</dbReference>
<accession>A0ABZ2LY48</accession>
<dbReference type="EMBL" id="CP089984">
    <property type="protein sequence ID" value="WXB15849.1"/>
    <property type="molecule type" value="Genomic_DNA"/>
</dbReference>
<evidence type="ECO:0000313" key="4">
    <source>
        <dbReference type="EMBL" id="WXB15849.1"/>
    </source>
</evidence>
<dbReference type="Gene3D" id="2.60.40.760">
    <property type="entry name" value="Expansin, cellulose-binding-like domain"/>
    <property type="match status" value="1"/>
</dbReference>
<dbReference type="PANTHER" id="PTHR31836:SF21">
    <property type="entry name" value="EXPANSIN-LIKE PROTEIN 7"/>
    <property type="match status" value="1"/>
</dbReference>
<reference evidence="4 5" key="1">
    <citation type="submission" date="2021-12" db="EMBL/GenBank/DDBJ databases">
        <title>Discovery of the Pendulisporaceae a myxobacterial family with distinct sporulation behavior and unique specialized metabolism.</title>
        <authorList>
            <person name="Garcia R."/>
            <person name="Popoff A."/>
            <person name="Bader C.D."/>
            <person name="Loehr J."/>
            <person name="Walesch S."/>
            <person name="Walt C."/>
            <person name="Boldt J."/>
            <person name="Bunk B."/>
            <person name="Haeckl F.J.F.P.J."/>
            <person name="Gunesch A.P."/>
            <person name="Birkelbach J."/>
            <person name="Nuebel U."/>
            <person name="Pietschmann T."/>
            <person name="Bach T."/>
            <person name="Mueller R."/>
        </authorList>
    </citation>
    <scope>NUCLEOTIDE SEQUENCE [LARGE SCALE GENOMIC DNA]</scope>
    <source>
        <strain evidence="4 5">MSr11954</strain>
    </source>
</reference>
<dbReference type="PROSITE" id="PS51257">
    <property type="entry name" value="PROKAR_LIPOPROTEIN"/>
    <property type="match status" value="1"/>
</dbReference>
<evidence type="ECO:0000256" key="2">
    <source>
        <dbReference type="SAM" id="MobiDB-lite"/>
    </source>
</evidence>
<dbReference type="SUPFAM" id="SSF50685">
    <property type="entry name" value="Barwin-like endoglucanases"/>
    <property type="match status" value="1"/>
</dbReference>
<proteinExistence type="predicted"/>